<evidence type="ECO:0000256" key="5">
    <source>
        <dbReference type="ARBA" id="ARBA00022833"/>
    </source>
</evidence>
<evidence type="ECO:0000256" key="8">
    <source>
        <dbReference type="ARBA" id="ARBA00023163"/>
    </source>
</evidence>
<keyword evidence="6" id="KW-0805">Transcription regulation</keyword>
<proteinExistence type="inferred from homology"/>
<dbReference type="InterPro" id="IPR033599">
    <property type="entry name" value="TAF1B/Rrn7"/>
</dbReference>
<keyword evidence="9" id="KW-0539">Nucleus</keyword>
<accession>R7Q345</accession>
<dbReference type="GO" id="GO:0042790">
    <property type="term" value="P:nucleolar large rRNA transcription by RNA polymerase I"/>
    <property type="evidence" value="ECO:0007669"/>
    <property type="project" value="TreeGrafter"/>
</dbReference>
<reference evidence="12" key="1">
    <citation type="journal article" date="2013" name="Proc. Natl. Acad. Sci. U.S.A.">
        <title>Genome structure and metabolic features in the red seaweed Chondrus crispus shed light on evolution of the Archaeplastida.</title>
        <authorList>
            <person name="Collen J."/>
            <person name="Porcel B."/>
            <person name="Carre W."/>
            <person name="Ball S.G."/>
            <person name="Chaparro C."/>
            <person name="Tonon T."/>
            <person name="Barbeyron T."/>
            <person name="Michel G."/>
            <person name="Noel B."/>
            <person name="Valentin K."/>
            <person name="Elias M."/>
            <person name="Artiguenave F."/>
            <person name="Arun A."/>
            <person name="Aury J.M."/>
            <person name="Barbosa-Neto J.F."/>
            <person name="Bothwell J.H."/>
            <person name="Bouget F.Y."/>
            <person name="Brillet L."/>
            <person name="Cabello-Hurtado F."/>
            <person name="Capella-Gutierrez S."/>
            <person name="Charrier B."/>
            <person name="Cladiere L."/>
            <person name="Cock J.M."/>
            <person name="Coelho S.M."/>
            <person name="Colleoni C."/>
            <person name="Czjzek M."/>
            <person name="Da Silva C."/>
            <person name="Delage L."/>
            <person name="Denoeud F."/>
            <person name="Deschamps P."/>
            <person name="Dittami S.M."/>
            <person name="Gabaldon T."/>
            <person name="Gachon C.M."/>
            <person name="Groisillier A."/>
            <person name="Herve C."/>
            <person name="Jabbari K."/>
            <person name="Katinka M."/>
            <person name="Kloareg B."/>
            <person name="Kowalczyk N."/>
            <person name="Labadie K."/>
            <person name="Leblanc C."/>
            <person name="Lopez P.J."/>
            <person name="McLachlan D.H."/>
            <person name="Meslet-Cladiere L."/>
            <person name="Moustafa A."/>
            <person name="Nehr Z."/>
            <person name="Nyvall Collen P."/>
            <person name="Panaud O."/>
            <person name="Partensky F."/>
            <person name="Poulain J."/>
            <person name="Rensing S.A."/>
            <person name="Rousvoal S."/>
            <person name="Samson G."/>
            <person name="Symeonidi A."/>
            <person name="Weissenbach J."/>
            <person name="Zambounis A."/>
            <person name="Wincker P."/>
            <person name="Boyen C."/>
        </authorList>
    </citation>
    <scope>NUCLEOTIDE SEQUENCE [LARGE SCALE GENOMIC DNA]</scope>
    <source>
        <strain evidence="12">cv. Stackhouse</strain>
    </source>
</reference>
<organism evidence="11 12">
    <name type="scientific">Chondrus crispus</name>
    <name type="common">Carrageen Irish moss</name>
    <name type="synonym">Polymorpha crispa</name>
    <dbReference type="NCBI Taxonomy" id="2769"/>
    <lineage>
        <taxon>Eukaryota</taxon>
        <taxon>Rhodophyta</taxon>
        <taxon>Florideophyceae</taxon>
        <taxon>Rhodymeniophycidae</taxon>
        <taxon>Gigartinales</taxon>
        <taxon>Gigartinaceae</taxon>
        <taxon>Chondrus</taxon>
    </lineage>
</organism>
<protein>
    <submittedName>
        <fullName evidence="11">Uncharacterized protein</fullName>
    </submittedName>
</protein>
<keyword evidence="12" id="KW-1185">Reference proteome</keyword>
<dbReference type="KEGG" id="ccp:CHC_T00001798001"/>
<dbReference type="PANTHER" id="PTHR31576:SF2">
    <property type="entry name" value="TATA BOX-BINDING PROTEIN-ASSOCIATED FACTOR RNA POLYMERASE I SUBUNIT B"/>
    <property type="match status" value="1"/>
</dbReference>
<keyword evidence="5" id="KW-0862">Zinc</keyword>
<evidence type="ECO:0000256" key="3">
    <source>
        <dbReference type="ARBA" id="ARBA00022723"/>
    </source>
</evidence>
<name>R7Q345_CHOCR</name>
<evidence type="ECO:0000256" key="4">
    <source>
        <dbReference type="ARBA" id="ARBA00022771"/>
    </source>
</evidence>
<dbReference type="GO" id="GO:0070860">
    <property type="term" value="C:RNA polymerase I core factor complex"/>
    <property type="evidence" value="ECO:0007669"/>
    <property type="project" value="InterPro"/>
</dbReference>
<dbReference type="Proteomes" id="UP000012073">
    <property type="component" value="Unassembled WGS sequence"/>
</dbReference>
<dbReference type="AlphaFoldDB" id="R7Q345"/>
<evidence type="ECO:0000313" key="12">
    <source>
        <dbReference type="Proteomes" id="UP000012073"/>
    </source>
</evidence>
<evidence type="ECO:0000256" key="1">
    <source>
        <dbReference type="ARBA" id="ARBA00004604"/>
    </source>
</evidence>
<dbReference type="GO" id="GO:0001164">
    <property type="term" value="F:RNA polymerase I core promoter sequence-specific DNA binding"/>
    <property type="evidence" value="ECO:0007669"/>
    <property type="project" value="InterPro"/>
</dbReference>
<dbReference type="EMBL" id="HG001623">
    <property type="protein sequence ID" value="CDF32967.1"/>
    <property type="molecule type" value="Genomic_DNA"/>
</dbReference>
<feature type="region of interest" description="Disordered" evidence="10">
    <location>
        <begin position="534"/>
        <end position="553"/>
    </location>
</feature>
<dbReference type="RefSeq" id="XP_005712770.1">
    <property type="nucleotide sequence ID" value="XM_005712713.1"/>
</dbReference>
<evidence type="ECO:0000256" key="6">
    <source>
        <dbReference type="ARBA" id="ARBA00023015"/>
    </source>
</evidence>
<gene>
    <name evidence="11" type="ORF">CHC_T00001798001</name>
</gene>
<keyword evidence="8" id="KW-0804">Transcription</keyword>
<keyword evidence="4" id="KW-0863">Zinc-finger</keyword>
<keyword evidence="3" id="KW-0479">Metal-binding</keyword>
<evidence type="ECO:0000256" key="7">
    <source>
        <dbReference type="ARBA" id="ARBA00023125"/>
    </source>
</evidence>
<evidence type="ECO:0000256" key="9">
    <source>
        <dbReference type="ARBA" id="ARBA00023242"/>
    </source>
</evidence>
<dbReference type="PANTHER" id="PTHR31576">
    <property type="entry name" value="TATA BOX-BINDING PROTEIN-ASSOCIATED FACTOR RNA POLYMERASE I SUBUNIT B"/>
    <property type="match status" value="1"/>
</dbReference>
<comment type="subcellular location">
    <subcellularLocation>
        <location evidence="1">Nucleus</location>
        <location evidence="1">Nucleolus</location>
    </subcellularLocation>
</comment>
<dbReference type="OrthoDB" id="10267164at2759"/>
<sequence length="650" mass="73661">MQCPSCYNNALTPTEEGRMLCDACGEEFAGFRQEEIDFYATGTAVSTRESQSSQARIIREKIKARRDSIADGPLSQSRPFVNHELLLCEAVILSANKLAAALIDLRCVSDRIMAPLFELITHWVARRHAGKKGVIGRGTVFRPSEVLALVALAALYVRSPMLPRDLCRMVVAEEVPFPGFGIEDLPDHIRKSEVVTALFAPMVVPVPGDVVGAANILARDQHAWPPIRKFFGNVKEEGSGPCRFTGSWDSFPVAHVQVTLLRLSRLLGLPDEFGARVLRFIELRRIASRMCSAALEARDKWWEEQAMDTVVLGDNLREEREGLPKIARKTAYLNEFPTDASVQVDFINTMRLCYGTSRKKTDERETTNRELRKEWENCMEAMETWLRIGNPEDIEYVQWTPKTPSELSHTKGEEIRSYADMVDNLLTDMGESTPELWGKYVAAFAEIGDSWQPDKDRNEEGNRKRTCVYDVKPFESRVRCKIQEGKEEMDNECGYDVLTGTRHERQPLIEMKDVLRQRESMKKNEKIGKRKLPEHRAASAGEKSGDITKVRPNTDPAAKCYAENIEIKKEPDTHRASREEFLKEPMGIGLSWTILRHFFAGSNVVVGDLHIERLPSFVQNGLLQACNSAMKMVIMYVLWLKGKVRHAEDA</sequence>
<evidence type="ECO:0000313" key="11">
    <source>
        <dbReference type="EMBL" id="CDF32967.1"/>
    </source>
</evidence>
<evidence type="ECO:0000256" key="10">
    <source>
        <dbReference type="SAM" id="MobiDB-lite"/>
    </source>
</evidence>
<keyword evidence="7" id="KW-0238">DNA-binding</keyword>
<dbReference type="GeneID" id="17320484"/>
<dbReference type="GO" id="GO:0008270">
    <property type="term" value="F:zinc ion binding"/>
    <property type="evidence" value="ECO:0007669"/>
    <property type="project" value="UniProtKB-KW"/>
</dbReference>
<comment type="similarity">
    <text evidence="2">Belongs to the RRN7/TAF1B family.</text>
</comment>
<evidence type="ECO:0000256" key="2">
    <source>
        <dbReference type="ARBA" id="ARBA00006899"/>
    </source>
</evidence>
<dbReference type="Gramene" id="CDF32967">
    <property type="protein sequence ID" value="CDF32967"/>
    <property type="gene ID" value="CHC_T00001798001"/>
</dbReference>